<dbReference type="PANTHER" id="PTHR43591">
    <property type="entry name" value="METHYLTRANSFERASE"/>
    <property type="match status" value="1"/>
</dbReference>
<dbReference type="InterPro" id="IPR029063">
    <property type="entry name" value="SAM-dependent_MTases_sf"/>
</dbReference>
<comment type="caution">
    <text evidence="2">The sequence shown here is derived from an EMBL/GenBank/DDBJ whole genome shotgun (WGS) entry which is preliminary data.</text>
</comment>
<accession>A0A1S9DI20</accession>
<feature type="region of interest" description="Disordered" evidence="1">
    <location>
        <begin position="581"/>
        <end position="604"/>
    </location>
</feature>
<evidence type="ECO:0008006" key="4">
    <source>
        <dbReference type="Google" id="ProtNLM"/>
    </source>
</evidence>
<dbReference type="CDD" id="cd02440">
    <property type="entry name" value="AdoMet_MTases"/>
    <property type="match status" value="1"/>
</dbReference>
<reference evidence="2 3" key="1">
    <citation type="submission" date="2016-10" db="EMBL/GenBank/DDBJ databases">
        <title>Genome sequencing of Aspergillus oryzae BCC7051.</title>
        <authorList>
            <person name="Thammarongtham C."/>
            <person name="Vorapreeda T."/>
            <person name="Nookaew I."/>
            <person name="Srisuk T."/>
            <person name="Land M."/>
            <person name="Jeennor S."/>
            <person name="Laoteng K."/>
        </authorList>
    </citation>
    <scope>NUCLEOTIDE SEQUENCE [LARGE SCALE GENOMIC DNA]</scope>
    <source>
        <strain evidence="2 3">BCC7051</strain>
    </source>
</reference>
<name>A0A1S9DI20_ASPOZ</name>
<dbReference type="Proteomes" id="UP000190312">
    <property type="component" value="Unassembled WGS sequence"/>
</dbReference>
<dbReference type="Pfam" id="PF13489">
    <property type="entry name" value="Methyltransf_23"/>
    <property type="match status" value="1"/>
</dbReference>
<dbReference type="eggNOG" id="ENOG502QR9E">
    <property type="taxonomic scope" value="Eukaryota"/>
</dbReference>
<evidence type="ECO:0000313" key="3">
    <source>
        <dbReference type="Proteomes" id="UP000190312"/>
    </source>
</evidence>
<dbReference type="SUPFAM" id="SSF48452">
    <property type="entry name" value="TPR-like"/>
    <property type="match status" value="1"/>
</dbReference>
<feature type="compositionally biased region" description="Polar residues" evidence="1">
    <location>
        <begin position="581"/>
        <end position="595"/>
    </location>
</feature>
<gene>
    <name evidence="2" type="ORF">OAory_01100180</name>
</gene>
<dbReference type="InterPro" id="IPR011990">
    <property type="entry name" value="TPR-like_helical_dom_sf"/>
</dbReference>
<sequence length="952" mass="108892">MSSHPARNVLQPTGTTLPLELELEEDIEKEIHHFVQLTRMGHYTDAQKFFDNTLGKHDHLFPVVAEYADMLLEQGRYRHAAEFLNEHIRAKEEIFDPDEMQLLKIMKALAEIYSKGALRSALVEAKRAWSLLDLEGKQRLEDLNEIHIYEIYINIIVFGSRTSQWVDESWMRCPLLRSTTKSENGFVQWFGILKEGGLLWEASRIMRALLPIMPSLPAGDLEELFDITWDDSIGLSVAEQWASLMMILHQAHFLLDAALLAGLLGDSRHAVNQIYAVGRARLEVAEQNWNMLPIDHDVVPSNLHLALETVSFETARCCLSSRSADSDLLYALSILLSEANLHHDLRNQTLARLYILLSNEQSAMDWRDLYSILELQAVDCGNVVDYVHIWDLFTAWALHSEGLSRYPLGSDRFTLLLSQKASRPFPGPEWINLLQDRNPFSQPFILLGPSSKESLAFDPSLHDYPLRFDIPFYGFSPSLFHQQRSLWTSEETEASIHVVKTLIGHLNAMKIVHPDEGEHNQVLYSEPLKQSRITIQRNKLLTLSDYFAGDIEARYLADQTNEGKHNAASLALLSLEDNDEQTLMSEDSDTLTSKVSLEDPSDSPISTYSGLFSAASPKVSMSPMSRMALRSDSPKQPYDTQSLTETVMDYPFQYGRRYHKYHEGAYVFPNDEKESVRLNMQHHMFKLVNNGRLYFAPLQDPRKMLDIGTGTGIWPIEMAALFPNAEITGTDLSPIQPTVVPENVHFLVDDAAEEEWLWHHDYFDYIRLAHLTGGIPSSEELLRKSLQHLKPGGWLECHEMDPKPMCDDGTMPPEAEEGGLSAFALHDWWRAQHQSGQFTNPPRQFRIAPRIERSMIESGFVDIQQRIKKVPTNPWPSDPEMKEIGFHSERNWLEALSGWSYKPLTSLGWTRPEIEVFLVNVRKAIRNRDVHCYTNYHVVIGRKPFPDEKEAL</sequence>
<dbReference type="AlphaFoldDB" id="A0A1S9DI20"/>
<dbReference type="SUPFAM" id="SSF53335">
    <property type="entry name" value="S-adenosyl-L-methionine-dependent methyltransferases"/>
    <property type="match status" value="1"/>
</dbReference>
<dbReference type="Gene3D" id="3.40.50.150">
    <property type="entry name" value="Vaccinia Virus protein VP39"/>
    <property type="match status" value="1"/>
</dbReference>
<protein>
    <recommendedName>
        <fullName evidence="4">Methyltransferase domain-containing protein</fullName>
    </recommendedName>
</protein>
<proteinExistence type="predicted"/>
<evidence type="ECO:0000256" key="1">
    <source>
        <dbReference type="SAM" id="MobiDB-lite"/>
    </source>
</evidence>
<dbReference type="VEuPathDB" id="FungiDB:AO090701000969"/>
<dbReference type="PANTHER" id="PTHR43591:SF10">
    <property type="entry name" value="ABC TRANSMEMBRANE TYPE-1 DOMAIN-CONTAINING PROTEIN-RELATED"/>
    <property type="match status" value="1"/>
</dbReference>
<dbReference type="EMBL" id="MKZY01000005">
    <property type="protein sequence ID" value="OOO08722.1"/>
    <property type="molecule type" value="Genomic_DNA"/>
</dbReference>
<dbReference type="GO" id="GO:0008168">
    <property type="term" value="F:methyltransferase activity"/>
    <property type="evidence" value="ECO:0007669"/>
    <property type="project" value="TreeGrafter"/>
</dbReference>
<evidence type="ECO:0000313" key="2">
    <source>
        <dbReference type="EMBL" id="OOO08722.1"/>
    </source>
</evidence>
<dbReference type="OrthoDB" id="2013972at2759"/>
<organism evidence="2 3">
    <name type="scientific">Aspergillus oryzae</name>
    <name type="common">Yellow koji mold</name>
    <dbReference type="NCBI Taxonomy" id="5062"/>
    <lineage>
        <taxon>Eukaryota</taxon>
        <taxon>Fungi</taxon>
        <taxon>Dikarya</taxon>
        <taxon>Ascomycota</taxon>
        <taxon>Pezizomycotina</taxon>
        <taxon>Eurotiomycetes</taxon>
        <taxon>Eurotiomycetidae</taxon>
        <taxon>Eurotiales</taxon>
        <taxon>Aspergillaceae</taxon>
        <taxon>Aspergillus</taxon>
        <taxon>Aspergillus subgen. Circumdati</taxon>
    </lineage>
</organism>